<dbReference type="PANTHER" id="PTHR30273:SF2">
    <property type="entry name" value="PROTEIN FECR"/>
    <property type="match status" value="1"/>
</dbReference>
<organism evidence="4 5">
    <name type="scientific">Dyadobacter jejuensis</name>
    <dbReference type="NCBI Taxonomy" id="1082580"/>
    <lineage>
        <taxon>Bacteria</taxon>
        <taxon>Pseudomonadati</taxon>
        <taxon>Bacteroidota</taxon>
        <taxon>Cytophagia</taxon>
        <taxon>Cytophagales</taxon>
        <taxon>Spirosomataceae</taxon>
        <taxon>Dyadobacter</taxon>
    </lineage>
</organism>
<dbReference type="PIRSF" id="PIRSF018266">
    <property type="entry name" value="FecR"/>
    <property type="match status" value="1"/>
</dbReference>
<keyword evidence="1" id="KW-0812">Transmembrane</keyword>
<dbReference type="GO" id="GO:0016989">
    <property type="term" value="F:sigma factor antagonist activity"/>
    <property type="evidence" value="ECO:0007669"/>
    <property type="project" value="TreeGrafter"/>
</dbReference>
<evidence type="ECO:0000256" key="1">
    <source>
        <dbReference type="SAM" id="Phobius"/>
    </source>
</evidence>
<dbReference type="AlphaFoldDB" id="A0A316AZ89"/>
<name>A0A316AZ89_9BACT</name>
<feature type="domain" description="FecR protein" evidence="2">
    <location>
        <begin position="120"/>
        <end position="211"/>
    </location>
</feature>
<evidence type="ECO:0000313" key="4">
    <source>
        <dbReference type="EMBL" id="PWJ55547.1"/>
    </source>
</evidence>
<accession>A0A316AZ89</accession>
<dbReference type="Gene3D" id="3.55.50.30">
    <property type="match status" value="1"/>
</dbReference>
<dbReference type="EMBL" id="QGDT01000013">
    <property type="protein sequence ID" value="PWJ55547.1"/>
    <property type="molecule type" value="Genomic_DNA"/>
</dbReference>
<dbReference type="OrthoDB" id="1452822at2"/>
<dbReference type="Proteomes" id="UP000245880">
    <property type="component" value="Unassembled WGS sequence"/>
</dbReference>
<feature type="transmembrane region" description="Helical" evidence="1">
    <location>
        <begin position="83"/>
        <end position="101"/>
    </location>
</feature>
<dbReference type="InterPro" id="IPR012373">
    <property type="entry name" value="Ferrdict_sens_TM"/>
</dbReference>
<dbReference type="InterPro" id="IPR006860">
    <property type="entry name" value="FecR"/>
</dbReference>
<sequence>MREEKLTPELLKRFLEGQATEEERLLVETWYQETNFTESEGTPFNQEAHLLRIREKINTTTGEFLDLDSSPMPVRLWRQAQRYVAVALILLIGGLGLYYVSELSQPTTSSIASLVIKNSEKKVAKHTLPDGTSIWLNPEASLSYYPESFMGDHRNVTLEGEAFFDVSKDASRPFIINSKEIVIKVLGTSFNVRAISGQENYAVSVVSGKVEVASVKEADKNVTLLAEEEAVFEVATGSLLTSRIPDKNQPNAPWQPVSLAFEDTPLKDVAQQLEKRFGITVQLAHEGLNKCLVTANFDQNRLSEVLETITQMLGATYEINASVVTISGEGCTNPGPGTHQ</sequence>
<evidence type="ECO:0000259" key="3">
    <source>
        <dbReference type="Pfam" id="PF16344"/>
    </source>
</evidence>
<protein>
    <submittedName>
        <fullName evidence="4">Ferric-dicitrate binding protein FerR (Iron transport regulator)</fullName>
    </submittedName>
</protein>
<keyword evidence="5" id="KW-1185">Reference proteome</keyword>
<gene>
    <name evidence="4" type="ORF">CLV98_11323</name>
</gene>
<reference evidence="4 5" key="1">
    <citation type="submission" date="2018-03" db="EMBL/GenBank/DDBJ databases">
        <title>Genomic Encyclopedia of Archaeal and Bacterial Type Strains, Phase II (KMG-II): from individual species to whole genera.</title>
        <authorList>
            <person name="Goeker M."/>
        </authorList>
    </citation>
    <scope>NUCLEOTIDE SEQUENCE [LARGE SCALE GENOMIC DNA]</scope>
    <source>
        <strain evidence="4 5">DSM 100346</strain>
    </source>
</reference>
<feature type="domain" description="Protein FecR C-terminal" evidence="3">
    <location>
        <begin position="259"/>
        <end position="326"/>
    </location>
</feature>
<dbReference type="PANTHER" id="PTHR30273">
    <property type="entry name" value="PERIPLASMIC SIGNAL SENSOR AND SIGMA FACTOR ACTIVATOR FECR-RELATED"/>
    <property type="match status" value="1"/>
</dbReference>
<keyword evidence="1" id="KW-1133">Transmembrane helix</keyword>
<dbReference type="Gene3D" id="2.60.120.1440">
    <property type="match status" value="1"/>
</dbReference>
<keyword evidence="1" id="KW-0472">Membrane</keyword>
<proteinExistence type="predicted"/>
<dbReference type="Pfam" id="PF16344">
    <property type="entry name" value="FecR_C"/>
    <property type="match status" value="1"/>
</dbReference>
<dbReference type="InterPro" id="IPR032508">
    <property type="entry name" value="FecR_C"/>
</dbReference>
<evidence type="ECO:0000313" key="5">
    <source>
        <dbReference type="Proteomes" id="UP000245880"/>
    </source>
</evidence>
<evidence type="ECO:0000259" key="2">
    <source>
        <dbReference type="Pfam" id="PF04773"/>
    </source>
</evidence>
<comment type="caution">
    <text evidence="4">The sequence shown here is derived from an EMBL/GenBank/DDBJ whole genome shotgun (WGS) entry which is preliminary data.</text>
</comment>
<dbReference type="RefSeq" id="WP_109676979.1">
    <property type="nucleotide sequence ID" value="NZ_QGDT01000013.1"/>
</dbReference>
<dbReference type="Pfam" id="PF04773">
    <property type="entry name" value="FecR"/>
    <property type="match status" value="1"/>
</dbReference>